<name>A0AAN8R4Y7_9TELE</name>
<organism evidence="2 3">
    <name type="scientific">Coregonus suidteri</name>
    <dbReference type="NCBI Taxonomy" id="861788"/>
    <lineage>
        <taxon>Eukaryota</taxon>
        <taxon>Metazoa</taxon>
        <taxon>Chordata</taxon>
        <taxon>Craniata</taxon>
        <taxon>Vertebrata</taxon>
        <taxon>Euteleostomi</taxon>
        <taxon>Actinopterygii</taxon>
        <taxon>Neopterygii</taxon>
        <taxon>Teleostei</taxon>
        <taxon>Protacanthopterygii</taxon>
        <taxon>Salmoniformes</taxon>
        <taxon>Salmonidae</taxon>
        <taxon>Coregoninae</taxon>
        <taxon>Coregonus</taxon>
    </lineage>
</organism>
<dbReference type="EMBL" id="JAGTTL010000003">
    <property type="protein sequence ID" value="KAK6325611.1"/>
    <property type="molecule type" value="Genomic_DNA"/>
</dbReference>
<proteinExistence type="predicted"/>
<evidence type="ECO:0000313" key="2">
    <source>
        <dbReference type="EMBL" id="KAK6325611.1"/>
    </source>
</evidence>
<dbReference type="InterPro" id="IPR029063">
    <property type="entry name" value="SAM-dependent_MTases_sf"/>
</dbReference>
<dbReference type="Gene3D" id="3.40.50.150">
    <property type="entry name" value="Vaccinia Virus protein VP39"/>
    <property type="match status" value="1"/>
</dbReference>
<dbReference type="SUPFAM" id="SSF53335">
    <property type="entry name" value="S-adenosyl-L-methionine-dependent methyltransferases"/>
    <property type="match status" value="1"/>
</dbReference>
<dbReference type="FunFam" id="3.40.50.150:FF:000370">
    <property type="entry name" value="Si:ch211-93g23.2"/>
    <property type="match status" value="1"/>
</dbReference>
<evidence type="ECO:0000259" key="1">
    <source>
        <dbReference type="Pfam" id="PF08241"/>
    </source>
</evidence>
<dbReference type="PANTHER" id="PTHR44942:SF9">
    <property type="entry name" value="NOVEL PROTEIN-RELATED"/>
    <property type="match status" value="1"/>
</dbReference>
<dbReference type="CDD" id="cd02440">
    <property type="entry name" value="AdoMet_MTases"/>
    <property type="match status" value="1"/>
</dbReference>
<sequence>MAHRRFEGKEHAASYLKYRVSPPQELITEILGFLEKMKGRPFDLAVDVGCGSGQGTVLLAPHFTHVVGTDISPAQLEVALANSSAPNISYRQCPAEELPFADGGADLVTSMTAAHWFNRPRFLQEADRLLRPRGCLALISYTLDMDLEYGQHSHTLTDICQQFYKILLPFRSAHLGTTTVPLYKQMYDSCPYPDKEWHECLRVRRPMPLNGYIGMVETFSSFRALLKQDPVEAHRLSQEFRNRLLSVMGESSPETEITVVVKYFYWLACKPAAACSGATKQQYPQTRVFT</sequence>
<keyword evidence="3" id="KW-1185">Reference proteome</keyword>
<accession>A0AAN8R4Y7</accession>
<evidence type="ECO:0000313" key="3">
    <source>
        <dbReference type="Proteomes" id="UP001356427"/>
    </source>
</evidence>
<reference evidence="2 3" key="1">
    <citation type="submission" date="2021-04" db="EMBL/GenBank/DDBJ databases">
        <authorList>
            <person name="De Guttry C."/>
            <person name="Zahm M."/>
            <person name="Klopp C."/>
            <person name="Cabau C."/>
            <person name="Louis A."/>
            <person name="Berthelot C."/>
            <person name="Parey E."/>
            <person name="Roest Crollius H."/>
            <person name="Montfort J."/>
            <person name="Robinson-Rechavi M."/>
            <person name="Bucao C."/>
            <person name="Bouchez O."/>
            <person name="Gislard M."/>
            <person name="Lluch J."/>
            <person name="Milhes M."/>
            <person name="Lampietro C."/>
            <person name="Lopez Roques C."/>
            <person name="Donnadieu C."/>
            <person name="Braasch I."/>
            <person name="Desvignes T."/>
            <person name="Postlethwait J."/>
            <person name="Bobe J."/>
            <person name="Wedekind C."/>
            <person name="Guiguen Y."/>
        </authorList>
    </citation>
    <scope>NUCLEOTIDE SEQUENCE [LARGE SCALE GENOMIC DNA]</scope>
    <source>
        <strain evidence="2">Cs_M1</strain>
        <tissue evidence="2">Blood</tissue>
    </source>
</reference>
<comment type="caution">
    <text evidence="2">The sequence shown here is derived from an EMBL/GenBank/DDBJ whole genome shotgun (WGS) entry which is preliminary data.</text>
</comment>
<dbReference type="GO" id="GO:0008757">
    <property type="term" value="F:S-adenosylmethionine-dependent methyltransferase activity"/>
    <property type="evidence" value="ECO:0007669"/>
    <property type="project" value="InterPro"/>
</dbReference>
<dbReference type="InterPro" id="IPR013216">
    <property type="entry name" value="Methyltransf_11"/>
</dbReference>
<dbReference type="Proteomes" id="UP001356427">
    <property type="component" value="Unassembled WGS sequence"/>
</dbReference>
<dbReference type="AlphaFoldDB" id="A0AAN8R4Y7"/>
<dbReference type="Pfam" id="PF08241">
    <property type="entry name" value="Methyltransf_11"/>
    <property type="match status" value="1"/>
</dbReference>
<gene>
    <name evidence="2" type="ORF">J4Q44_G00049530</name>
</gene>
<protein>
    <recommendedName>
        <fullName evidence="1">Methyltransferase type 11 domain-containing protein</fullName>
    </recommendedName>
</protein>
<dbReference type="InterPro" id="IPR051052">
    <property type="entry name" value="Diverse_substrate_MTase"/>
</dbReference>
<dbReference type="PANTHER" id="PTHR44942">
    <property type="entry name" value="METHYLTRANSF_11 DOMAIN-CONTAINING PROTEIN"/>
    <property type="match status" value="1"/>
</dbReference>
<feature type="domain" description="Methyltransferase type 11" evidence="1">
    <location>
        <begin position="46"/>
        <end position="137"/>
    </location>
</feature>